<dbReference type="AlphaFoldDB" id="A0A9W8CJM9"/>
<accession>A0A9W8CJM9</accession>
<evidence type="ECO:0000313" key="4">
    <source>
        <dbReference type="Proteomes" id="UP001145021"/>
    </source>
</evidence>
<keyword evidence="2" id="KW-1133">Transmembrane helix</keyword>
<dbReference type="EMBL" id="JANBOH010000163">
    <property type="protein sequence ID" value="KAJ1644463.1"/>
    <property type="molecule type" value="Genomic_DNA"/>
</dbReference>
<sequence>MTYPPPPAQPMYSGAHNPAPQGYTDQQVEDIRRQRISYVKRNAYISLGLQIAFTAVFAALLGYYINRERNLSRYDDSWFRWYIGLLIALLVINLLCIAYTYWQMVRKLRWLRDPATPKQAIVSGGDTLVIFFSNPQNAQPNPNAAAAYNYGQPQPGYPQPGYPQPGYPQPGYPQPGYTGAGNQGNYNPPAYPPPSAQYGQAYSPDSKGPNDPLNRPIH</sequence>
<evidence type="ECO:0000313" key="3">
    <source>
        <dbReference type="EMBL" id="KAJ1644463.1"/>
    </source>
</evidence>
<feature type="compositionally biased region" description="Pro residues" evidence="1">
    <location>
        <begin position="155"/>
        <end position="173"/>
    </location>
</feature>
<feature type="region of interest" description="Disordered" evidence="1">
    <location>
        <begin position="142"/>
        <end position="218"/>
    </location>
</feature>
<keyword evidence="2" id="KW-0812">Transmembrane</keyword>
<name>A0A9W8CJM9_9FUNG</name>
<feature type="region of interest" description="Disordered" evidence="1">
    <location>
        <begin position="1"/>
        <end position="23"/>
    </location>
</feature>
<comment type="caution">
    <text evidence="3">The sequence shown here is derived from an EMBL/GenBank/DDBJ whole genome shotgun (WGS) entry which is preliminary data.</text>
</comment>
<protein>
    <submittedName>
        <fullName evidence="3">Uncharacterized protein</fullName>
    </submittedName>
</protein>
<gene>
    <name evidence="3" type="ORF">LPJ64_003856</name>
</gene>
<reference evidence="3" key="1">
    <citation type="submission" date="2022-07" db="EMBL/GenBank/DDBJ databases">
        <title>Phylogenomic reconstructions and comparative analyses of Kickxellomycotina fungi.</title>
        <authorList>
            <person name="Reynolds N.K."/>
            <person name="Stajich J.E."/>
            <person name="Barry K."/>
            <person name="Grigoriev I.V."/>
            <person name="Crous P."/>
            <person name="Smith M.E."/>
        </authorList>
    </citation>
    <scope>NUCLEOTIDE SEQUENCE</scope>
    <source>
        <strain evidence="3">NBRC 105413</strain>
    </source>
</reference>
<feature type="transmembrane region" description="Helical" evidence="2">
    <location>
        <begin position="78"/>
        <end position="102"/>
    </location>
</feature>
<evidence type="ECO:0000256" key="1">
    <source>
        <dbReference type="SAM" id="MobiDB-lite"/>
    </source>
</evidence>
<dbReference type="Proteomes" id="UP001145021">
    <property type="component" value="Unassembled WGS sequence"/>
</dbReference>
<proteinExistence type="predicted"/>
<keyword evidence="4" id="KW-1185">Reference proteome</keyword>
<feature type="transmembrane region" description="Helical" evidence="2">
    <location>
        <begin position="43"/>
        <end position="66"/>
    </location>
</feature>
<evidence type="ECO:0000256" key="2">
    <source>
        <dbReference type="SAM" id="Phobius"/>
    </source>
</evidence>
<keyword evidence="2" id="KW-0472">Membrane</keyword>
<organism evidence="3 4">
    <name type="scientific">Coemansia asiatica</name>
    <dbReference type="NCBI Taxonomy" id="1052880"/>
    <lineage>
        <taxon>Eukaryota</taxon>
        <taxon>Fungi</taxon>
        <taxon>Fungi incertae sedis</taxon>
        <taxon>Zoopagomycota</taxon>
        <taxon>Kickxellomycotina</taxon>
        <taxon>Kickxellomycetes</taxon>
        <taxon>Kickxellales</taxon>
        <taxon>Kickxellaceae</taxon>
        <taxon>Coemansia</taxon>
    </lineage>
</organism>
<feature type="compositionally biased region" description="Low complexity" evidence="1">
    <location>
        <begin position="142"/>
        <end position="154"/>
    </location>
</feature>